<reference evidence="10 11" key="1">
    <citation type="submission" date="2024-10" db="EMBL/GenBank/DDBJ databases">
        <title>The Natural Products Discovery Center: Release of the First 8490 Sequenced Strains for Exploring Actinobacteria Biosynthetic Diversity.</title>
        <authorList>
            <person name="Kalkreuter E."/>
            <person name="Kautsar S.A."/>
            <person name="Yang D."/>
            <person name="Bader C.D."/>
            <person name="Teijaro C.N."/>
            <person name="Fluegel L."/>
            <person name="Davis C.M."/>
            <person name="Simpson J.R."/>
            <person name="Lauterbach L."/>
            <person name="Steele A.D."/>
            <person name="Gui C."/>
            <person name="Meng S."/>
            <person name="Li G."/>
            <person name="Viehrig K."/>
            <person name="Ye F."/>
            <person name="Su P."/>
            <person name="Kiefer A.F."/>
            <person name="Nichols A."/>
            <person name="Cepeda A.J."/>
            <person name="Yan W."/>
            <person name="Fan B."/>
            <person name="Jiang Y."/>
            <person name="Adhikari A."/>
            <person name="Zheng C.-J."/>
            <person name="Schuster L."/>
            <person name="Cowan T.M."/>
            <person name="Smanski M.J."/>
            <person name="Chevrette M.G."/>
            <person name="De Carvalho L.P.S."/>
            <person name="Shen B."/>
        </authorList>
    </citation>
    <scope>NUCLEOTIDE SEQUENCE [LARGE SCALE GENOMIC DNA]</scope>
    <source>
        <strain evidence="10 11">NPDC087045</strain>
    </source>
</reference>
<feature type="coiled-coil region" evidence="6">
    <location>
        <begin position="257"/>
        <end position="305"/>
    </location>
</feature>
<evidence type="ECO:0000256" key="1">
    <source>
        <dbReference type="ARBA" id="ARBA00004651"/>
    </source>
</evidence>
<comment type="subcellular location">
    <subcellularLocation>
        <location evidence="1">Cell membrane</location>
        <topology evidence="1">Multi-pass membrane protein</topology>
    </subcellularLocation>
</comment>
<feature type="domain" description="Polysaccharide chain length determinant N-terminal" evidence="8">
    <location>
        <begin position="2"/>
        <end position="88"/>
    </location>
</feature>
<organism evidence="10 11">
    <name type="scientific">Herbaspirillum chlorophenolicum</name>
    <dbReference type="NCBI Taxonomy" id="211589"/>
    <lineage>
        <taxon>Bacteria</taxon>
        <taxon>Pseudomonadati</taxon>
        <taxon>Pseudomonadota</taxon>
        <taxon>Betaproteobacteria</taxon>
        <taxon>Burkholderiales</taxon>
        <taxon>Oxalobacteraceae</taxon>
        <taxon>Herbaspirillum</taxon>
    </lineage>
</organism>
<dbReference type="PANTHER" id="PTHR32309">
    <property type="entry name" value="TYROSINE-PROTEIN KINASE"/>
    <property type="match status" value="1"/>
</dbReference>
<dbReference type="InterPro" id="IPR017468">
    <property type="entry name" value="Chain_len_reg_EpsF"/>
</dbReference>
<dbReference type="Pfam" id="PF02706">
    <property type="entry name" value="Wzz"/>
    <property type="match status" value="1"/>
</dbReference>
<evidence type="ECO:0000259" key="8">
    <source>
        <dbReference type="Pfam" id="PF02706"/>
    </source>
</evidence>
<dbReference type="EMBL" id="JBIUZV010000002">
    <property type="protein sequence ID" value="MFJ3045125.1"/>
    <property type="molecule type" value="Genomic_DNA"/>
</dbReference>
<feature type="transmembrane region" description="Helical" evidence="7">
    <location>
        <begin position="397"/>
        <end position="419"/>
    </location>
</feature>
<sequence>MNLSQFLLILRAHLKVILMIFGVTVLATIIASLLMTKQYKATASVVLNYKANDPVTGLVVTAQALPGYMPTQVDIINSRGVVLRVIDDMKLTEQPSIKESFANDNGGNTDIRNWLADVLLKNLDAVASKDSSVIDITYKAADPQFAAAVANAFAEAYQQVSVQLKLDPTRKASQYFNDQIKVLRDDFEKAQTKLSNYQQTHGITNVDNRLDVENNRLNDLSTQLVLTQAAVSEATSRRNQAKGSAADSPDVNANPLIQTLKANLAGAESRFEQAARRLGVNHPGYQTAKAEVDGLRAQLNSAIASTSASVGTNATILQKRESEIRAEFDAQKIKVLELNRTRDEMSVLQRDLDSAQRAFELTSQRFAQTNLEGQSNQSDVALLASAVPPIKPSSPKLLINTLLSIFVGVILGVAAALALELINRRVRSEEDLVEGLGIQVLGQLARPAPSKTREKRLGFRRNPKALGA</sequence>
<evidence type="ECO:0000256" key="5">
    <source>
        <dbReference type="ARBA" id="ARBA00023136"/>
    </source>
</evidence>
<dbReference type="SUPFAM" id="SSF57997">
    <property type="entry name" value="Tropomyosin"/>
    <property type="match status" value="1"/>
</dbReference>
<feature type="domain" description="Tyrosine-protein kinase G-rich" evidence="9">
    <location>
        <begin position="347"/>
        <end position="418"/>
    </location>
</feature>
<evidence type="ECO:0000256" key="7">
    <source>
        <dbReference type="SAM" id="Phobius"/>
    </source>
</evidence>
<evidence type="ECO:0000256" key="4">
    <source>
        <dbReference type="ARBA" id="ARBA00022989"/>
    </source>
</evidence>
<keyword evidence="6" id="KW-0175">Coiled coil</keyword>
<keyword evidence="4 7" id="KW-1133">Transmembrane helix</keyword>
<keyword evidence="5 7" id="KW-0472">Membrane</keyword>
<protein>
    <submittedName>
        <fullName evidence="10">Chain length determinant protein EpsF</fullName>
    </submittedName>
</protein>
<accession>A0ABW8EUP1</accession>
<name>A0ABW8EUP1_9BURK</name>
<dbReference type="NCBIfam" id="TIGR03017">
    <property type="entry name" value="EpsF"/>
    <property type="match status" value="1"/>
</dbReference>
<dbReference type="PANTHER" id="PTHR32309:SF13">
    <property type="entry name" value="FERRIC ENTEROBACTIN TRANSPORT PROTEIN FEPE"/>
    <property type="match status" value="1"/>
</dbReference>
<evidence type="ECO:0000256" key="6">
    <source>
        <dbReference type="SAM" id="Coils"/>
    </source>
</evidence>
<keyword evidence="11" id="KW-1185">Reference proteome</keyword>
<evidence type="ECO:0000259" key="9">
    <source>
        <dbReference type="Pfam" id="PF13807"/>
    </source>
</evidence>
<evidence type="ECO:0000313" key="10">
    <source>
        <dbReference type="EMBL" id="MFJ3045125.1"/>
    </source>
</evidence>
<keyword evidence="3 7" id="KW-0812">Transmembrane</keyword>
<dbReference type="RefSeq" id="WP_402698542.1">
    <property type="nucleotide sequence ID" value="NZ_JBIUZV010000002.1"/>
</dbReference>
<comment type="caution">
    <text evidence="10">The sequence shown here is derived from an EMBL/GenBank/DDBJ whole genome shotgun (WGS) entry which is preliminary data.</text>
</comment>
<feature type="transmembrane region" description="Helical" evidence="7">
    <location>
        <begin position="12"/>
        <end position="35"/>
    </location>
</feature>
<dbReference type="InterPro" id="IPR032807">
    <property type="entry name" value="GNVR"/>
</dbReference>
<evidence type="ECO:0000256" key="3">
    <source>
        <dbReference type="ARBA" id="ARBA00022692"/>
    </source>
</evidence>
<feature type="coiled-coil region" evidence="6">
    <location>
        <begin position="180"/>
        <end position="223"/>
    </location>
</feature>
<gene>
    <name evidence="10" type="primary">epsF</name>
    <name evidence="10" type="ORF">ACIPEN_04750</name>
</gene>
<dbReference type="Proteomes" id="UP001617427">
    <property type="component" value="Unassembled WGS sequence"/>
</dbReference>
<proteinExistence type="predicted"/>
<dbReference type="InterPro" id="IPR003856">
    <property type="entry name" value="LPS_length_determ_N"/>
</dbReference>
<dbReference type="InterPro" id="IPR050445">
    <property type="entry name" value="Bact_polysacc_biosynth/exp"/>
</dbReference>
<evidence type="ECO:0000313" key="11">
    <source>
        <dbReference type="Proteomes" id="UP001617427"/>
    </source>
</evidence>
<evidence type="ECO:0000256" key="2">
    <source>
        <dbReference type="ARBA" id="ARBA00022475"/>
    </source>
</evidence>
<keyword evidence="2" id="KW-1003">Cell membrane</keyword>
<dbReference type="Pfam" id="PF13807">
    <property type="entry name" value="GNVR"/>
    <property type="match status" value="1"/>
</dbReference>